<name>A0A2K6GE88_PROCO</name>
<dbReference type="PANTHER" id="PTHR23288">
    <property type="entry name" value="OCCLUDIN AND RNA POLYMERASE II ELONGATION FACTOR ELL"/>
    <property type="match status" value="1"/>
</dbReference>
<evidence type="ECO:0000256" key="3">
    <source>
        <dbReference type="ARBA" id="ARBA00022553"/>
    </source>
</evidence>
<accession>A0A2K6GE88</accession>
<evidence type="ECO:0000256" key="8">
    <source>
        <dbReference type="SAM" id="MobiDB-lite"/>
    </source>
</evidence>
<dbReference type="RefSeq" id="XP_012509485.1">
    <property type="nucleotide sequence ID" value="XM_012654031.1"/>
</dbReference>
<evidence type="ECO:0000259" key="9">
    <source>
        <dbReference type="PROSITE" id="PS51980"/>
    </source>
</evidence>
<dbReference type="InterPro" id="IPR019464">
    <property type="entry name" value="ELL_N"/>
</dbReference>
<dbReference type="GO" id="GO:0016607">
    <property type="term" value="C:nuclear speck"/>
    <property type="evidence" value="ECO:0007669"/>
    <property type="project" value="Ensembl"/>
</dbReference>
<dbReference type="GO" id="GO:0015030">
    <property type="term" value="C:Cajal body"/>
    <property type="evidence" value="ECO:0007669"/>
    <property type="project" value="Ensembl"/>
</dbReference>
<evidence type="ECO:0000256" key="5">
    <source>
        <dbReference type="ARBA" id="ARBA00023163"/>
    </source>
</evidence>
<dbReference type="InterPro" id="IPR031176">
    <property type="entry name" value="ELL/occludin"/>
</dbReference>
<evidence type="ECO:0000256" key="6">
    <source>
        <dbReference type="ARBA" id="ARBA00023242"/>
    </source>
</evidence>
<dbReference type="AlphaFoldDB" id="A0A2K6GE88"/>
<dbReference type="GO" id="GO:0032968">
    <property type="term" value="P:positive regulation of transcription elongation by RNA polymerase II"/>
    <property type="evidence" value="ECO:0007669"/>
    <property type="project" value="Ensembl"/>
</dbReference>
<comment type="similarity">
    <text evidence="2 7">Belongs to the ELL/occludin family.</text>
</comment>
<dbReference type="GeneID" id="105818139"/>
<dbReference type="GO" id="GO:0006368">
    <property type="term" value="P:transcription elongation by RNA polymerase II"/>
    <property type="evidence" value="ECO:0007669"/>
    <property type="project" value="InterPro"/>
</dbReference>
<evidence type="ECO:0000256" key="7">
    <source>
        <dbReference type="PROSITE-ProRule" id="PRU01324"/>
    </source>
</evidence>
<dbReference type="CTD" id="8178"/>
<dbReference type="STRING" id="379532.ENSPCOP00000024549"/>
<evidence type="ECO:0000313" key="10">
    <source>
        <dbReference type="Ensembl" id="ENSPCOP00000024549.1"/>
    </source>
</evidence>
<feature type="compositionally biased region" description="Low complexity" evidence="8">
    <location>
        <begin position="436"/>
        <end position="445"/>
    </location>
</feature>
<dbReference type="SUPFAM" id="SSF144292">
    <property type="entry name" value="occludin/ELL-like"/>
    <property type="match status" value="1"/>
</dbReference>
<sequence>MAALKEARSYGLSCGRVSDGSKVSVFHVKLTDSALRAFESYRANQDSVSLRPSIRFQGSQGHISIPRPDCPAEARTYSFYLSSIGRDSPQGSFDCIQQYVSSCGDVLLDCLGSIQDKITVCATDDSYQKARQSMAQAEEETRSRSAIVIKAGGRYLGKKVQFRKPAPGATDAVPSRKRATPMNLASAIRKSGIGASGGGGVSQRPFRDRVLHLLALRPYRKAELLLRLQKDGLAQADKEALDGLLQQVANVSTKDGTCTLRDCMYKDVQKDWPGYSEGDQQLLKRVLVRKLCQPQSAGGLPGDPAASSPPDEHRSSASPPQKRPQPPEFIDPLANKKPRISHFTQRAQPAAVNGKLGVPNGREALLPTPGPPAVTDILSSSAHLPPRLEPPRAHDPLADVSNDLGHSSRDCEGGDAAAAGPTVHLGLSLPTDCTQPGRPHGSPSRSKSRKKCKKHKDKERAAEDRHRTQPPDHAPATHGAPPDAPGLNGTCSGSSVPTSTSETPDYLLKYAAISSSEQRQRYKNDFNAEYSEYRDLHARIEQITRRFTQLDAQLRQLCQGSEEYETTRGQILQEYRKIKKTNTNYSQEKHRCEYLHSKLAHIKRLIAEYDQRQLQAWP</sequence>
<dbReference type="GeneTree" id="ENSGT00940000155914"/>
<protein>
    <submittedName>
        <fullName evidence="10">Elongation factor for RNA polymerase II</fullName>
    </submittedName>
</protein>
<dbReference type="SUPFAM" id="SSF46785">
    <property type="entry name" value="Winged helix' DNA-binding domain"/>
    <property type="match status" value="1"/>
</dbReference>
<dbReference type="GO" id="GO:0035363">
    <property type="term" value="C:histone locus body"/>
    <property type="evidence" value="ECO:0007669"/>
    <property type="project" value="Ensembl"/>
</dbReference>
<keyword evidence="4" id="KW-0805">Transcription regulation</keyword>
<dbReference type="PANTHER" id="PTHR23288:SF9">
    <property type="entry name" value="RNA POLYMERASE II ELONGATION FACTOR ELL"/>
    <property type="match status" value="1"/>
</dbReference>
<dbReference type="InterPro" id="IPR036390">
    <property type="entry name" value="WH_DNA-bd_sf"/>
</dbReference>
<dbReference type="KEGG" id="pcoq:105818139"/>
<proteinExistence type="inferred from homology"/>
<reference evidence="10" key="1">
    <citation type="submission" date="2025-08" db="UniProtKB">
        <authorList>
            <consortium name="Ensembl"/>
        </authorList>
    </citation>
    <scope>IDENTIFICATION</scope>
</reference>
<evidence type="ECO:0000256" key="1">
    <source>
        <dbReference type="ARBA" id="ARBA00004123"/>
    </source>
</evidence>
<organism evidence="10 11">
    <name type="scientific">Propithecus coquereli</name>
    <name type="common">Coquerel's sifaka</name>
    <name type="synonym">Propithecus verreauxi coquereli</name>
    <dbReference type="NCBI Taxonomy" id="379532"/>
    <lineage>
        <taxon>Eukaryota</taxon>
        <taxon>Metazoa</taxon>
        <taxon>Chordata</taxon>
        <taxon>Craniata</taxon>
        <taxon>Vertebrata</taxon>
        <taxon>Euteleostomi</taxon>
        <taxon>Mammalia</taxon>
        <taxon>Eutheria</taxon>
        <taxon>Euarchontoglires</taxon>
        <taxon>Primates</taxon>
        <taxon>Strepsirrhini</taxon>
        <taxon>Lemuriformes</taxon>
        <taxon>Indriidae</taxon>
        <taxon>Propithecus</taxon>
    </lineage>
</organism>
<evidence type="ECO:0000256" key="4">
    <source>
        <dbReference type="ARBA" id="ARBA00023015"/>
    </source>
</evidence>
<dbReference type="Gene3D" id="6.10.140.340">
    <property type="match status" value="1"/>
</dbReference>
<dbReference type="Proteomes" id="UP000233160">
    <property type="component" value="Unassembled WGS sequence"/>
</dbReference>
<dbReference type="PROSITE" id="PS51980">
    <property type="entry name" value="OCEL"/>
    <property type="match status" value="1"/>
</dbReference>
<dbReference type="OMA" id="QQFQSWH"/>
<dbReference type="InterPro" id="IPR042065">
    <property type="entry name" value="E3_ELL-like"/>
</dbReference>
<dbReference type="Pfam" id="PF07303">
    <property type="entry name" value="Occludin_ELL"/>
    <property type="match status" value="1"/>
</dbReference>
<dbReference type="GO" id="GO:0019902">
    <property type="term" value="F:phosphatase binding"/>
    <property type="evidence" value="ECO:0007669"/>
    <property type="project" value="Ensembl"/>
</dbReference>
<feature type="compositionally biased region" description="Polar residues" evidence="8">
    <location>
        <begin position="489"/>
        <end position="502"/>
    </location>
</feature>
<gene>
    <name evidence="10" type="primary">ELL</name>
</gene>
<evidence type="ECO:0000256" key="2">
    <source>
        <dbReference type="ARBA" id="ARBA00009171"/>
    </source>
</evidence>
<keyword evidence="6" id="KW-0539">Nucleus</keyword>
<dbReference type="GO" id="GO:0042796">
    <property type="term" value="P:snRNA transcription by RNA polymerase III"/>
    <property type="evidence" value="ECO:0007669"/>
    <property type="project" value="Ensembl"/>
</dbReference>
<dbReference type="GO" id="GO:0000791">
    <property type="term" value="C:euchromatin"/>
    <property type="evidence" value="ECO:0007669"/>
    <property type="project" value="Ensembl"/>
</dbReference>
<dbReference type="FunFam" id="1.10.10.2670:FF:000002">
    <property type="entry name" value="RNA polymerase II elongation factor ELL2"/>
    <property type="match status" value="1"/>
</dbReference>
<comment type="subcellular location">
    <subcellularLocation>
        <location evidence="1">Nucleus</location>
    </subcellularLocation>
</comment>
<dbReference type="Ensembl" id="ENSPCOT00000035232.1">
    <property type="protein sequence ID" value="ENSPCOP00000024549.1"/>
    <property type="gene ID" value="ENSPCOG00000024473.1"/>
</dbReference>
<dbReference type="GO" id="GO:0001701">
    <property type="term" value="P:in utero embryonic development"/>
    <property type="evidence" value="ECO:0007669"/>
    <property type="project" value="Ensembl"/>
</dbReference>
<feature type="region of interest" description="Disordered" evidence="8">
    <location>
        <begin position="294"/>
        <end position="502"/>
    </location>
</feature>
<feature type="domain" description="OCEL" evidence="9">
    <location>
        <begin position="504"/>
        <end position="614"/>
    </location>
</feature>
<keyword evidence="5" id="KW-0804">Transcription</keyword>
<dbReference type="GO" id="GO:0005829">
    <property type="term" value="C:cytosol"/>
    <property type="evidence" value="ECO:0007669"/>
    <property type="project" value="Ensembl"/>
</dbReference>
<feature type="compositionally biased region" description="Basic and acidic residues" evidence="8">
    <location>
        <begin position="458"/>
        <end position="470"/>
    </location>
</feature>
<dbReference type="GO" id="GO:0045945">
    <property type="term" value="P:positive regulation of transcription by RNA polymerase III"/>
    <property type="evidence" value="ECO:0007669"/>
    <property type="project" value="Ensembl"/>
</dbReference>
<reference evidence="10" key="2">
    <citation type="submission" date="2025-09" db="UniProtKB">
        <authorList>
            <consortium name="Ensembl"/>
        </authorList>
    </citation>
    <scope>IDENTIFICATION</scope>
</reference>
<keyword evidence="11" id="KW-1185">Reference proteome</keyword>
<dbReference type="OrthoDB" id="6284217at2759"/>
<dbReference type="Pfam" id="PF10390">
    <property type="entry name" value="ELL"/>
    <property type="match status" value="1"/>
</dbReference>
<evidence type="ECO:0000313" key="11">
    <source>
        <dbReference type="Proteomes" id="UP000233160"/>
    </source>
</evidence>
<dbReference type="GO" id="GO:0008023">
    <property type="term" value="C:transcription elongation factor complex"/>
    <property type="evidence" value="ECO:0007669"/>
    <property type="project" value="Ensembl"/>
</dbReference>
<dbReference type="GO" id="GO:0042795">
    <property type="term" value="P:snRNA transcription by RNA polymerase II"/>
    <property type="evidence" value="ECO:0007669"/>
    <property type="project" value="Ensembl"/>
</dbReference>
<dbReference type="InterPro" id="IPR010844">
    <property type="entry name" value="Occludin_ELL"/>
</dbReference>
<dbReference type="GO" id="GO:0000987">
    <property type="term" value="F:cis-regulatory region sequence-specific DNA binding"/>
    <property type="evidence" value="ECO:0007669"/>
    <property type="project" value="TreeGrafter"/>
</dbReference>
<dbReference type="Gene3D" id="1.10.10.2670">
    <property type="entry name" value="E3 ubiquitin-protein ligase"/>
    <property type="match status" value="1"/>
</dbReference>
<keyword evidence="3" id="KW-0597">Phosphoprotein</keyword>
<feature type="compositionally biased region" description="Basic residues" evidence="8">
    <location>
        <begin position="446"/>
        <end position="457"/>
    </location>
</feature>